<feature type="compositionally biased region" description="Low complexity" evidence="2">
    <location>
        <begin position="390"/>
        <end position="399"/>
    </location>
</feature>
<evidence type="ECO:0000256" key="3">
    <source>
        <dbReference type="SAM" id="Phobius"/>
    </source>
</evidence>
<keyword evidence="6" id="KW-1185">Reference proteome</keyword>
<dbReference type="Gramene" id="Bo7g078030.1">
    <property type="protein sequence ID" value="Bo7g078030.1"/>
    <property type="gene ID" value="Bo7g078030"/>
</dbReference>
<feature type="compositionally biased region" description="Basic and acidic residues" evidence="2">
    <location>
        <begin position="314"/>
        <end position="328"/>
    </location>
</feature>
<dbReference type="PROSITE" id="PS51194">
    <property type="entry name" value="HELICASE_CTER"/>
    <property type="match status" value="1"/>
</dbReference>
<keyword evidence="3" id="KW-0812">Transmembrane</keyword>
<dbReference type="SUPFAM" id="SSF52540">
    <property type="entry name" value="P-loop containing nucleoside triphosphate hydrolases"/>
    <property type="match status" value="2"/>
</dbReference>
<dbReference type="PANTHER" id="PTHR10799">
    <property type="entry name" value="SNF2/RAD54 HELICASE FAMILY"/>
    <property type="match status" value="1"/>
</dbReference>
<proteinExistence type="predicted"/>
<dbReference type="Pfam" id="PF00176">
    <property type="entry name" value="SNF2-rel_dom"/>
    <property type="match status" value="1"/>
</dbReference>
<keyword evidence="1" id="KW-0378">Hydrolase</keyword>
<feature type="domain" description="Helicase C-terminal" evidence="4">
    <location>
        <begin position="190"/>
        <end position="345"/>
    </location>
</feature>
<evidence type="ECO:0000256" key="2">
    <source>
        <dbReference type="SAM" id="MobiDB-lite"/>
    </source>
</evidence>
<feature type="region of interest" description="Disordered" evidence="2">
    <location>
        <begin position="484"/>
        <end position="626"/>
    </location>
</feature>
<dbReference type="STRING" id="109376.A0A0D3D9Z4"/>
<reference evidence="5 6" key="1">
    <citation type="journal article" date="2014" name="Genome Biol.">
        <title>Transcriptome and methylome profiling reveals relics of genome dominance in the mesopolyploid Brassica oleracea.</title>
        <authorList>
            <person name="Parkin I.A."/>
            <person name="Koh C."/>
            <person name="Tang H."/>
            <person name="Robinson S.J."/>
            <person name="Kagale S."/>
            <person name="Clarke W.E."/>
            <person name="Town C.D."/>
            <person name="Nixon J."/>
            <person name="Krishnakumar V."/>
            <person name="Bidwell S.L."/>
            <person name="Denoeud F."/>
            <person name="Belcram H."/>
            <person name="Links M.G."/>
            <person name="Just J."/>
            <person name="Clarke C."/>
            <person name="Bender T."/>
            <person name="Huebert T."/>
            <person name="Mason A.S."/>
            <person name="Pires J.C."/>
            <person name="Barker G."/>
            <person name="Moore J."/>
            <person name="Walley P.G."/>
            <person name="Manoli S."/>
            <person name="Batley J."/>
            <person name="Edwards D."/>
            <person name="Nelson M.N."/>
            <person name="Wang X."/>
            <person name="Paterson A.H."/>
            <person name="King G."/>
            <person name="Bancroft I."/>
            <person name="Chalhoub B."/>
            <person name="Sharpe A.G."/>
        </authorList>
    </citation>
    <scope>NUCLEOTIDE SEQUENCE</scope>
    <source>
        <strain evidence="5 6">cv. TO1000</strain>
    </source>
</reference>
<feature type="transmembrane region" description="Helical" evidence="3">
    <location>
        <begin position="71"/>
        <end position="94"/>
    </location>
</feature>
<evidence type="ECO:0000259" key="4">
    <source>
        <dbReference type="PROSITE" id="PS51194"/>
    </source>
</evidence>
<keyword evidence="3" id="KW-1133">Transmembrane helix</keyword>
<evidence type="ECO:0000256" key="1">
    <source>
        <dbReference type="ARBA" id="ARBA00022801"/>
    </source>
</evidence>
<dbReference type="GO" id="GO:0016787">
    <property type="term" value="F:hydrolase activity"/>
    <property type="evidence" value="ECO:0007669"/>
    <property type="project" value="UniProtKB-KW"/>
</dbReference>
<dbReference type="Gene3D" id="3.40.50.300">
    <property type="entry name" value="P-loop containing nucleotide triphosphate hydrolases"/>
    <property type="match status" value="1"/>
</dbReference>
<evidence type="ECO:0000313" key="6">
    <source>
        <dbReference type="Proteomes" id="UP000032141"/>
    </source>
</evidence>
<feature type="region of interest" description="Disordered" evidence="2">
    <location>
        <begin position="281"/>
        <end position="447"/>
    </location>
</feature>
<feature type="compositionally biased region" description="Basic residues" evidence="2">
    <location>
        <begin position="527"/>
        <end position="536"/>
    </location>
</feature>
<organism evidence="5 6">
    <name type="scientific">Brassica oleracea var. oleracea</name>
    <dbReference type="NCBI Taxonomy" id="109376"/>
    <lineage>
        <taxon>Eukaryota</taxon>
        <taxon>Viridiplantae</taxon>
        <taxon>Streptophyta</taxon>
        <taxon>Embryophyta</taxon>
        <taxon>Tracheophyta</taxon>
        <taxon>Spermatophyta</taxon>
        <taxon>Magnoliopsida</taxon>
        <taxon>eudicotyledons</taxon>
        <taxon>Gunneridae</taxon>
        <taxon>Pentapetalae</taxon>
        <taxon>rosids</taxon>
        <taxon>malvids</taxon>
        <taxon>Brassicales</taxon>
        <taxon>Brassicaceae</taxon>
        <taxon>Brassiceae</taxon>
        <taxon>Brassica</taxon>
    </lineage>
</organism>
<dbReference type="GO" id="GO:0005524">
    <property type="term" value="F:ATP binding"/>
    <property type="evidence" value="ECO:0007669"/>
    <property type="project" value="InterPro"/>
</dbReference>
<feature type="compositionally biased region" description="Basic residues" evidence="2">
    <location>
        <begin position="338"/>
        <end position="348"/>
    </location>
</feature>
<dbReference type="EnsemblPlants" id="Bo7g078030.1">
    <property type="protein sequence ID" value="Bo7g078030.1"/>
    <property type="gene ID" value="Bo7g078030"/>
</dbReference>
<protein>
    <recommendedName>
        <fullName evidence="4">Helicase C-terminal domain-containing protein</fullName>
    </recommendedName>
</protein>
<feature type="compositionally biased region" description="Polar residues" evidence="2">
    <location>
        <begin position="364"/>
        <end position="380"/>
    </location>
</feature>
<sequence>MLLEQQTNIPGDAAERYTVLSSKRKIISINLEGLSEEEVRAAAACAREEVMIRNRFVEMNAPKDNSSVNKLIMLSAGIPGFTVLAVMALIAYLMEFEGNYGPHLIIVPNTVLVNWKSELHTWMPSVSCIYYVGTKDQCSKLFSQPAVLLITSLLLGLYACSERGSGAVLLRTYHDLSKDFLVRSCGKLWILDRILIKLQRTGHRVLLFSKMTKLLDILEENLQWRRLVYRRIDGTTSLEDPESAIVDFNDPDTDWFIFLLSIRAAGRGLNLETADTVVIYDPDPNPKNEEQAVARAHRFGQTKEEDGEIGASGDSHKDLQRSYDRDEGGGEQVLQPTIKRKRSIRMRPRQTAEGTDGSDMPAAQQLQVDRSYRSKLTTVGDSHGSRQDQSDSSSRLRSLPAKKVANTSKLHASSPRLNATLEDNAEASRETWDETSPIGPSSTGGRMSHIIQKRVRSEARKVHNLFFDLLKMSFPDTEARNALSFSGPTPSLVSTSSPRGAGISQGKRPKPVDEGEPDHDDNAVDARRRHAKHHRHSEVVTSSDSEEEKRGRRRGKYHRHSRGSASSRDSEDGGKSRKRKQHKRGESSSEDDGAMRRRRHHKHDRESASETDGMLSDEKKEHNKDK</sequence>
<dbReference type="HOGENOM" id="CLU_437056_0_0_1"/>
<dbReference type="Proteomes" id="UP000032141">
    <property type="component" value="Chromosome C7"/>
</dbReference>
<dbReference type="AlphaFoldDB" id="A0A0D3D9Z4"/>
<dbReference type="CDD" id="cd18793">
    <property type="entry name" value="SF2_C_SNF"/>
    <property type="match status" value="1"/>
</dbReference>
<dbReference type="InterPro" id="IPR038718">
    <property type="entry name" value="SNF2-like_sf"/>
</dbReference>
<dbReference type="InterPro" id="IPR001650">
    <property type="entry name" value="Helicase_C-like"/>
</dbReference>
<evidence type="ECO:0000313" key="5">
    <source>
        <dbReference type="EnsemblPlants" id="Bo7g078030.1"/>
    </source>
</evidence>
<accession>A0A0D3D9Z4</accession>
<dbReference type="Pfam" id="PF00271">
    <property type="entry name" value="Helicase_C"/>
    <property type="match status" value="1"/>
</dbReference>
<dbReference type="Gene3D" id="3.40.50.10810">
    <property type="entry name" value="Tandem AAA-ATPase domain"/>
    <property type="match status" value="1"/>
</dbReference>
<keyword evidence="3" id="KW-0472">Membrane</keyword>
<feature type="compositionally biased region" description="Basic and acidic residues" evidence="2">
    <location>
        <begin position="616"/>
        <end position="626"/>
    </location>
</feature>
<dbReference type="InterPro" id="IPR000330">
    <property type="entry name" value="SNF2_N"/>
</dbReference>
<name>A0A0D3D9Z4_BRAOL</name>
<dbReference type="eggNOG" id="KOG0386">
    <property type="taxonomic scope" value="Eukaryota"/>
</dbReference>
<feature type="compositionally biased region" description="Basic residues" evidence="2">
    <location>
        <begin position="551"/>
        <end position="562"/>
    </location>
</feature>
<feature type="compositionally biased region" description="Polar residues" evidence="2">
    <location>
        <begin position="405"/>
        <end position="417"/>
    </location>
</feature>
<dbReference type="InterPro" id="IPR027417">
    <property type="entry name" value="P-loop_NTPase"/>
</dbReference>
<dbReference type="SMART" id="SM00490">
    <property type="entry name" value="HELICc"/>
    <property type="match status" value="1"/>
</dbReference>
<dbReference type="InterPro" id="IPR049730">
    <property type="entry name" value="SNF2/RAD54-like_C"/>
</dbReference>
<feature type="compositionally biased region" description="Polar residues" evidence="2">
    <location>
        <begin position="484"/>
        <end position="498"/>
    </location>
</feature>
<reference evidence="5" key="2">
    <citation type="submission" date="2015-03" db="UniProtKB">
        <authorList>
            <consortium name="EnsemblPlants"/>
        </authorList>
    </citation>
    <scope>IDENTIFICATION</scope>
</reference>